<name>A0ABQ0KXB0_MYCCL</name>
<feature type="region of interest" description="Disordered" evidence="1">
    <location>
        <begin position="73"/>
        <end position="93"/>
    </location>
</feature>
<feature type="compositionally biased region" description="Pro residues" evidence="1">
    <location>
        <begin position="278"/>
        <end position="313"/>
    </location>
</feature>
<dbReference type="Proteomes" id="UP000815677">
    <property type="component" value="Unassembled WGS sequence"/>
</dbReference>
<feature type="non-terminal residue" evidence="2">
    <location>
        <position position="1"/>
    </location>
</feature>
<dbReference type="EMBL" id="DF838718">
    <property type="protein sequence ID" value="GAT43215.1"/>
    <property type="molecule type" value="Genomic_DNA"/>
</dbReference>
<accession>A0ABQ0KXB0</accession>
<sequence length="402" mass="43294">SLNFRRIPFPGVSPFPESAGSRRRVGRTSSLIEQEDDEADDSGYYEPGGSKGPEGKARAVPALEPTRHRLLDDVSFSVPGPTPKQWKPEHHKATRGDVDALATAVCMISDKVDNLEEGLIEAVTTASGASTALSNMVQHTHGAVDLQAQILLLPSDGPSLSVIPSDVLTRNHTFVNEMVQTSNTNTQNIGWLAKQLKGLFNEQRNIVDLLNSIQTQLKSLAPPDEPNQNGKCPRTSDIAPTMEQPATMLAPMSLIPTVSVASSHMQAPIYAAPPPLPNSQQFYPPPPTAAAYPQPFPHPAPTQLPVGPPPAPPSVELGRDVSLGSHNWGAFREVKNAIAGIMGRDAMRDVRFGIRKSHHNGYLILTFDATNIAEWFAKGWNASAMRASRGLGDVKAAWTLNA</sequence>
<keyword evidence="3" id="KW-1185">Reference proteome</keyword>
<feature type="compositionally biased region" description="Acidic residues" evidence="1">
    <location>
        <begin position="33"/>
        <end position="43"/>
    </location>
</feature>
<feature type="region of interest" description="Disordered" evidence="1">
    <location>
        <begin position="278"/>
        <end position="315"/>
    </location>
</feature>
<feature type="region of interest" description="Disordered" evidence="1">
    <location>
        <begin position="1"/>
        <end position="58"/>
    </location>
</feature>
<reference evidence="2" key="1">
    <citation type="submission" date="2014-09" db="EMBL/GenBank/DDBJ databases">
        <title>Genome sequence of the luminous mushroom Mycena chlorophos for searching fungal bioluminescence genes.</title>
        <authorList>
            <person name="Tanaka Y."/>
            <person name="Kasuga D."/>
            <person name="Oba Y."/>
            <person name="Hase S."/>
            <person name="Sato K."/>
            <person name="Oba Y."/>
            <person name="Sakakibara Y."/>
        </authorList>
    </citation>
    <scope>NUCLEOTIDE SEQUENCE</scope>
</reference>
<organism evidence="2 3">
    <name type="scientific">Mycena chlorophos</name>
    <name type="common">Agaric fungus</name>
    <name type="synonym">Agaricus chlorophos</name>
    <dbReference type="NCBI Taxonomy" id="658473"/>
    <lineage>
        <taxon>Eukaryota</taxon>
        <taxon>Fungi</taxon>
        <taxon>Dikarya</taxon>
        <taxon>Basidiomycota</taxon>
        <taxon>Agaricomycotina</taxon>
        <taxon>Agaricomycetes</taxon>
        <taxon>Agaricomycetidae</taxon>
        <taxon>Agaricales</taxon>
        <taxon>Marasmiineae</taxon>
        <taxon>Mycenaceae</taxon>
        <taxon>Mycena</taxon>
    </lineage>
</organism>
<protein>
    <submittedName>
        <fullName evidence="2">Uncharacterized protein</fullName>
    </submittedName>
</protein>
<evidence type="ECO:0000256" key="1">
    <source>
        <dbReference type="SAM" id="MobiDB-lite"/>
    </source>
</evidence>
<evidence type="ECO:0000313" key="2">
    <source>
        <dbReference type="EMBL" id="GAT43215.1"/>
    </source>
</evidence>
<evidence type="ECO:0000313" key="3">
    <source>
        <dbReference type="Proteomes" id="UP000815677"/>
    </source>
</evidence>
<gene>
    <name evidence="2" type="ORF">MCHLO_00904</name>
</gene>
<proteinExistence type="predicted"/>